<evidence type="ECO:0000313" key="3">
    <source>
        <dbReference type="Proteomes" id="UP001374584"/>
    </source>
</evidence>
<dbReference type="EMBL" id="JAYMYR010000006">
    <property type="protein sequence ID" value="KAK7356291.1"/>
    <property type="molecule type" value="Genomic_DNA"/>
</dbReference>
<dbReference type="AlphaFoldDB" id="A0AAN9MLU5"/>
<protein>
    <submittedName>
        <fullName evidence="2">Uncharacterized protein</fullName>
    </submittedName>
</protein>
<dbReference type="Proteomes" id="UP001374584">
    <property type="component" value="Unassembled WGS sequence"/>
</dbReference>
<accession>A0AAN9MLU5</accession>
<name>A0AAN9MLU5_PHACN</name>
<comment type="caution">
    <text evidence="2">The sequence shown here is derived from an EMBL/GenBank/DDBJ whole genome shotgun (WGS) entry which is preliminary data.</text>
</comment>
<proteinExistence type="predicted"/>
<feature type="region of interest" description="Disordered" evidence="1">
    <location>
        <begin position="1"/>
        <end position="23"/>
    </location>
</feature>
<sequence>MHEGDSGREVRSSGVEKVDRGQLLSNSRIVKSLEGHLETRKPLSSRDAWRDKKGKEKVEWRVVNGKQNGGKMSYAGALKTSTQDRWKGISVEAEQQKLPWMVKSRVGCMKAGISCCETESVVVILVTAACSSKTYLSGALNEAPEMCSPCSGPGWMIGVWERDGAAGDAKSGKVGRWCFKRVAAGLAWKEGWDLNMVFLVVTTSQFWTAT</sequence>
<feature type="compositionally biased region" description="Basic and acidic residues" evidence="1">
    <location>
        <begin position="1"/>
        <end position="20"/>
    </location>
</feature>
<keyword evidence="3" id="KW-1185">Reference proteome</keyword>
<reference evidence="2 3" key="1">
    <citation type="submission" date="2024-01" db="EMBL/GenBank/DDBJ databases">
        <title>The genomes of 5 underutilized Papilionoideae crops provide insights into root nodulation and disease resistanc.</title>
        <authorList>
            <person name="Jiang F."/>
        </authorList>
    </citation>
    <scope>NUCLEOTIDE SEQUENCE [LARGE SCALE GENOMIC DNA]</scope>
    <source>
        <strain evidence="2">JINMINGXINNONG_FW02</strain>
        <tissue evidence="2">Leaves</tissue>
    </source>
</reference>
<organism evidence="2 3">
    <name type="scientific">Phaseolus coccineus</name>
    <name type="common">Scarlet runner bean</name>
    <name type="synonym">Phaseolus multiflorus</name>
    <dbReference type="NCBI Taxonomy" id="3886"/>
    <lineage>
        <taxon>Eukaryota</taxon>
        <taxon>Viridiplantae</taxon>
        <taxon>Streptophyta</taxon>
        <taxon>Embryophyta</taxon>
        <taxon>Tracheophyta</taxon>
        <taxon>Spermatophyta</taxon>
        <taxon>Magnoliopsida</taxon>
        <taxon>eudicotyledons</taxon>
        <taxon>Gunneridae</taxon>
        <taxon>Pentapetalae</taxon>
        <taxon>rosids</taxon>
        <taxon>fabids</taxon>
        <taxon>Fabales</taxon>
        <taxon>Fabaceae</taxon>
        <taxon>Papilionoideae</taxon>
        <taxon>50 kb inversion clade</taxon>
        <taxon>NPAAA clade</taxon>
        <taxon>indigoferoid/millettioid clade</taxon>
        <taxon>Phaseoleae</taxon>
        <taxon>Phaseolus</taxon>
    </lineage>
</organism>
<gene>
    <name evidence="2" type="ORF">VNO80_15559</name>
</gene>
<evidence type="ECO:0000256" key="1">
    <source>
        <dbReference type="SAM" id="MobiDB-lite"/>
    </source>
</evidence>
<evidence type="ECO:0000313" key="2">
    <source>
        <dbReference type="EMBL" id="KAK7356291.1"/>
    </source>
</evidence>